<dbReference type="Proteomes" id="UP000818266">
    <property type="component" value="Unassembled WGS sequence"/>
</dbReference>
<evidence type="ECO:0000256" key="1">
    <source>
        <dbReference type="SAM" id="MobiDB-lite"/>
    </source>
</evidence>
<dbReference type="OrthoDB" id="5119038at2"/>
<accession>A0A9E5MJT7</accession>
<keyword evidence="3" id="KW-1185">Reference proteome</keyword>
<dbReference type="RefSeq" id="WP_152583006.1">
    <property type="nucleotide sequence ID" value="NZ_VIKT02000004.1"/>
</dbReference>
<dbReference type="EMBL" id="VIKT02000004">
    <property type="protein sequence ID" value="NHF62269.1"/>
    <property type="molecule type" value="Genomic_DNA"/>
</dbReference>
<proteinExistence type="predicted"/>
<gene>
    <name evidence="2" type="ORF">FK219_003265</name>
</gene>
<organism evidence="2 3">
    <name type="scientific">Microcella pacifica</name>
    <dbReference type="NCBI Taxonomy" id="2591847"/>
    <lineage>
        <taxon>Bacteria</taxon>
        <taxon>Bacillati</taxon>
        <taxon>Actinomycetota</taxon>
        <taxon>Actinomycetes</taxon>
        <taxon>Micrococcales</taxon>
        <taxon>Microbacteriaceae</taxon>
        <taxon>Microcella</taxon>
    </lineage>
</organism>
<reference evidence="2 3" key="1">
    <citation type="submission" date="2020-03" db="EMBL/GenBank/DDBJ databases">
        <title>Chryseoglobus sp. isolated from a deep-sea seamount.</title>
        <authorList>
            <person name="Zhang D.-C."/>
        </authorList>
    </citation>
    <scope>NUCLEOTIDE SEQUENCE [LARGE SCALE GENOMIC DNA]</scope>
    <source>
        <strain evidence="2 3">KN1116</strain>
    </source>
</reference>
<protein>
    <submittedName>
        <fullName evidence="2">Uncharacterized protein</fullName>
    </submittedName>
</protein>
<sequence length="109" mass="12001">MSSLVLDGVNPRSRTVDPVTSVDAGRDAQLTASQGEVLSMFHARPIDGFADHELVEWGEYSGSRYTPQRIRSARAELAEKGLLEHGEGDYRKTPTGKNARVWTLASKED</sequence>
<comment type="caution">
    <text evidence="2">The sequence shown here is derived from an EMBL/GenBank/DDBJ whole genome shotgun (WGS) entry which is preliminary data.</text>
</comment>
<evidence type="ECO:0000313" key="2">
    <source>
        <dbReference type="EMBL" id="NHF62269.1"/>
    </source>
</evidence>
<name>A0A9E5MJT7_9MICO</name>
<dbReference type="AlphaFoldDB" id="A0A9E5MJT7"/>
<feature type="region of interest" description="Disordered" evidence="1">
    <location>
        <begin position="1"/>
        <end position="20"/>
    </location>
</feature>
<evidence type="ECO:0000313" key="3">
    <source>
        <dbReference type="Proteomes" id="UP000818266"/>
    </source>
</evidence>